<feature type="binding site" evidence="6">
    <location>
        <begin position="132"/>
        <end position="137"/>
    </location>
    <ligand>
        <name>S-adenosyl-L-methionine</name>
        <dbReference type="ChEBI" id="CHEBI:59789"/>
    </ligand>
</feature>
<dbReference type="PIRSF" id="PIRSF004505">
    <property type="entry name" value="MT_bac"/>
    <property type="match status" value="1"/>
</dbReference>
<dbReference type="NCBIfam" id="TIGR00246">
    <property type="entry name" value="tRNA_RlmH_YbeA"/>
    <property type="match status" value="1"/>
</dbReference>
<evidence type="ECO:0000313" key="8">
    <source>
        <dbReference type="Proteomes" id="UP000056322"/>
    </source>
</evidence>
<dbReference type="CDD" id="cd18081">
    <property type="entry name" value="RlmH-like"/>
    <property type="match status" value="1"/>
</dbReference>
<dbReference type="InterPro" id="IPR029026">
    <property type="entry name" value="tRNA_m1G_MTases_N"/>
</dbReference>
<dbReference type="SUPFAM" id="SSF75217">
    <property type="entry name" value="alpha/beta knot"/>
    <property type="match status" value="1"/>
</dbReference>
<evidence type="ECO:0000256" key="6">
    <source>
        <dbReference type="HAMAP-Rule" id="MF_00658"/>
    </source>
</evidence>
<evidence type="ECO:0000256" key="1">
    <source>
        <dbReference type="ARBA" id="ARBA00022552"/>
    </source>
</evidence>
<dbReference type="EMBL" id="LN794158">
    <property type="protein sequence ID" value="CEN56415.1"/>
    <property type="molecule type" value="Genomic_DNA"/>
</dbReference>
<proteinExistence type="inferred from homology"/>
<sequence length="165" mass="18632">MPLELQARTNMKIRIISVGHKMPTWVEQACAEYIKRMPREATVDIIEIKPDKRAAGKNANVVQEAEAKRILEACGKDFVVALDERGAEVTTLQLAERMSSWLGNGRDVCLLVGGADGLHPDIKKNADWLWSLSKLTLPHGMVRVVLAEQLYRAWSVINHHPYHRE</sequence>
<dbReference type="GO" id="GO:0070038">
    <property type="term" value="F:rRNA (pseudouridine-N3-)-methyltransferase activity"/>
    <property type="evidence" value="ECO:0007669"/>
    <property type="project" value="UniProtKB-UniRule"/>
</dbReference>
<feature type="binding site" evidence="6">
    <location>
        <position position="113"/>
    </location>
    <ligand>
        <name>S-adenosyl-L-methionine</name>
        <dbReference type="ChEBI" id="CHEBI:59789"/>
    </ligand>
</feature>
<evidence type="ECO:0000256" key="2">
    <source>
        <dbReference type="ARBA" id="ARBA00022603"/>
    </source>
</evidence>
<dbReference type="Proteomes" id="UP000056322">
    <property type="component" value="Chromosome 1"/>
</dbReference>
<keyword evidence="4 6" id="KW-0949">S-adenosyl-L-methionine</keyword>
<evidence type="ECO:0000313" key="7">
    <source>
        <dbReference type="EMBL" id="CEN56415.1"/>
    </source>
</evidence>
<dbReference type="Gene3D" id="3.40.1280.10">
    <property type="match status" value="1"/>
</dbReference>
<dbReference type="EC" id="2.1.1.177" evidence="6"/>
<dbReference type="InterPro" id="IPR029028">
    <property type="entry name" value="Alpha/beta_knot_MTases"/>
</dbReference>
<comment type="subcellular location">
    <subcellularLocation>
        <location evidence="6">Cytoplasm</location>
    </subcellularLocation>
</comment>
<keyword evidence="1 6" id="KW-0698">rRNA processing</keyword>
<dbReference type="Pfam" id="PF02590">
    <property type="entry name" value="SPOUT_MTase"/>
    <property type="match status" value="1"/>
</dbReference>
<evidence type="ECO:0000256" key="4">
    <source>
        <dbReference type="ARBA" id="ARBA00022691"/>
    </source>
</evidence>
<dbReference type="HOGENOM" id="CLU_100552_0_0_4"/>
<reference evidence="8" key="1">
    <citation type="submission" date="2014-12" db="EMBL/GenBank/DDBJ databases">
        <authorList>
            <person name="Salcher M.M."/>
        </authorList>
    </citation>
    <scope>NUCLEOTIDE SEQUENCE [LARGE SCALE GENOMIC DNA]</scope>
    <source>
        <strain evidence="8">MMS-10A-171</strain>
    </source>
</reference>
<dbReference type="GO" id="GO:0005737">
    <property type="term" value="C:cytoplasm"/>
    <property type="evidence" value="ECO:0007669"/>
    <property type="project" value="UniProtKB-SubCell"/>
</dbReference>
<comment type="similarity">
    <text evidence="5 6">Belongs to the RNA methyltransferase RlmH family.</text>
</comment>
<dbReference type="KEGG" id="mbac:BN1209_1376"/>
<protein>
    <recommendedName>
        <fullName evidence="6">Ribosomal RNA large subunit methyltransferase H</fullName>
        <ecNumber evidence="6">2.1.1.177</ecNumber>
    </recommendedName>
    <alternativeName>
        <fullName evidence="6">23S rRNA (pseudouridine1915-N3)-methyltransferase</fullName>
    </alternativeName>
    <alternativeName>
        <fullName evidence="6">23S rRNA m3Psi1915 methyltransferase</fullName>
    </alternativeName>
    <alternativeName>
        <fullName evidence="6">rRNA (pseudouridine-N3-)-methyltransferase RlmH</fullName>
    </alternativeName>
</protein>
<dbReference type="STRING" id="1581680.BN1209_1376"/>
<dbReference type="AlphaFoldDB" id="A0A0B7IW02"/>
<evidence type="ECO:0000256" key="5">
    <source>
        <dbReference type="ARBA" id="ARBA00038303"/>
    </source>
</evidence>
<keyword evidence="2 6" id="KW-0489">Methyltransferase</keyword>
<dbReference type="InterPro" id="IPR003742">
    <property type="entry name" value="RlmH-like"/>
</dbReference>
<dbReference type="NCBIfam" id="NF000986">
    <property type="entry name" value="PRK00103.1-4"/>
    <property type="match status" value="1"/>
</dbReference>
<comment type="catalytic activity">
    <reaction evidence="6">
        <text>pseudouridine(1915) in 23S rRNA + S-adenosyl-L-methionine = N(3)-methylpseudouridine(1915) in 23S rRNA + S-adenosyl-L-homocysteine + H(+)</text>
        <dbReference type="Rhea" id="RHEA:42752"/>
        <dbReference type="Rhea" id="RHEA-COMP:10221"/>
        <dbReference type="Rhea" id="RHEA-COMP:10222"/>
        <dbReference type="ChEBI" id="CHEBI:15378"/>
        <dbReference type="ChEBI" id="CHEBI:57856"/>
        <dbReference type="ChEBI" id="CHEBI:59789"/>
        <dbReference type="ChEBI" id="CHEBI:65314"/>
        <dbReference type="ChEBI" id="CHEBI:74486"/>
        <dbReference type="EC" id="2.1.1.177"/>
    </reaction>
</comment>
<name>A0A0B7IW02_9PROT</name>
<keyword evidence="8" id="KW-1185">Reference proteome</keyword>
<keyword evidence="6" id="KW-0963">Cytoplasm</keyword>
<keyword evidence="3 6" id="KW-0808">Transferase</keyword>
<dbReference type="PANTHER" id="PTHR33603">
    <property type="entry name" value="METHYLTRANSFERASE"/>
    <property type="match status" value="1"/>
</dbReference>
<feature type="binding site" evidence="6">
    <location>
        <position position="82"/>
    </location>
    <ligand>
        <name>S-adenosyl-L-methionine</name>
        <dbReference type="ChEBI" id="CHEBI:59789"/>
    </ligand>
</feature>
<dbReference type="HAMAP" id="MF_00658">
    <property type="entry name" value="23SrRNA_methyltr_H"/>
    <property type="match status" value="1"/>
</dbReference>
<evidence type="ECO:0000256" key="3">
    <source>
        <dbReference type="ARBA" id="ARBA00022679"/>
    </source>
</evidence>
<dbReference type="PANTHER" id="PTHR33603:SF1">
    <property type="entry name" value="RIBOSOMAL RNA LARGE SUBUNIT METHYLTRANSFERASE H"/>
    <property type="match status" value="1"/>
</dbReference>
<comment type="subunit">
    <text evidence="6">Homodimer.</text>
</comment>
<organism evidence="7 8">
    <name type="scientific">Candidatus Methylopumilus turicensis</name>
    <dbReference type="NCBI Taxonomy" id="1581680"/>
    <lineage>
        <taxon>Bacteria</taxon>
        <taxon>Pseudomonadati</taxon>
        <taxon>Pseudomonadota</taxon>
        <taxon>Betaproteobacteria</taxon>
        <taxon>Nitrosomonadales</taxon>
        <taxon>Methylophilaceae</taxon>
        <taxon>Candidatus Methylopumilus</taxon>
    </lineage>
</organism>
<accession>A0A0B7IW02</accession>
<gene>
    <name evidence="7" type="primary">ybeA</name>
    <name evidence="6" type="synonym">rlmH</name>
    <name evidence="7" type="ORF">BN1209_1376</name>
</gene>
<comment type="function">
    <text evidence="6">Specifically methylates the pseudouridine at position 1915 (m3Psi1915) in 23S rRNA.</text>
</comment>